<feature type="transmembrane region" description="Helical" evidence="6">
    <location>
        <begin position="310"/>
        <end position="336"/>
    </location>
</feature>
<evidence type="ECO:0000256" key="1">
    <source>
        <dbReference type="ARBA" id="ARBA00004141"/>
    </source>
</evidence>
<feature type="transmembrane region" description="Helical" evidence="6">
    <location>
        <begin position="12"/>
        <end position="38"/>
    </location>
</feature>
<reference evidence="7 8" key="2">
    <citation type="submission" date="2017-09" db="EMBL/GenBank/DDBJ databases">
        <title>Bacillus patelloidae sp. nov., isolated from the intestinal tract of a marine limpet.</title>
        <authorList>
            <person name="Liu R."/>
            <person name="Dong C."/>
            <person name="Shao Z."/>
        </authorList>
    </citation>
    <scope>NUCLEOTIDE SEQUENCE [LARGE SCALE GENOMIC DNA]</scope>
    <source>
        <strain evidence="7 8">SA5d-4</strain>
    </source>
</reference>
<evidence type="ECO:0000256" key="4">
    <source>
        <dbReference type="ARBA" id="ARBA00022989"/>
    </source>
</evidence>
<proteinExistence type="inferred from homology"/>
<keyword evidence="3 6" id="KW-0812">Transmembrane</keyword>
<evidence type="ECO:0000256" key="2">
    <source>
        <dbReference type="ARBA" id="ARBA00009773"/>
    </source>
</evidence>
<gene>
    <name evidence="7" type="primary">ytvI</name>
    <name evidence="7" type="ORF">CIB95_02560</name>
</gene>
<dbReference type="EMBL" id="NPIA01000001">
    <property type="protein sequence ID" value="OZM58469.1"/>
    <property type="molecule type" value="Genomic_DNA"/>
</dbReference>
<evidence type="ECO:0000313" key="8">
    <source>
        <dbReference type="Proteomes" id="UP000217083"/>
    </source>
</evidence>
<evidence type="ECO:0000313" key="7">
    <source>
        <dbReference type="EMBL" id="OZM58469.1"/>
    </source>
</evidence>
<feature type="transmembrane region" description="Helical" evidence="6">
    <location>
        <begin position="158"/>
        <end position="177"/>
    </location>
</feature>
<dbReference type="GO" id="GO:0055085">
    <property type="term" value="P:transmembrane transport"/>
    <property type="evidence" value="ECO:0007669"/>
    <property type="project" value="TreeGrafter"/>
</dbReference>
<keyword evidence="4 6" id="KW-1133">Transmembrane helix</keyword>
<comment type="caution">
    <text evidence="7">The sequence shown here is derived from an EMBL/GenBank/DDBJ whole genome shotgun (WGS) entry which is preliminary data.</text>
</comment>
<comment type="subcellular location">
    <subcellularLocation>
        <location evidence="1">Membrane</location>
        <topology evidence="1">Multi-pass membrane protein</topology>
    </subcellularLocation>
</comment>
<evidence type="ECO:0000256" key="3">
    <source>
        <dbReference type="ARBA" id="ARBA00022692"/>
    </source>
</evidence>
<keyword evidence="5 6" id="KW-0472">Membrane</keyword>
<feature type="transmembrane region" description="Helical" evidence="6">
    <location>
        <begin position="240"/>
        <end position="262"/>
    </location>
</feature>
<dbReference type="RefSeq" id="WP_094921408.1">
    <property type="nucleotide sequence ID" value="NZ_NPIA01000001.1"/>
</dbReference>
<organism evidence="7 8">
    <name type="scientific">Lottiidibacillus patelloidae</name>
    <dbReference type="NCBI Taxonomy" id="2670334"/>
    <lineage>
        <taxon>Bacteria</taxon>
        <taxon>Bacillati</taxon>
        <taxon>Bacillota</taxon>
        <taxon>Bacilli</taxon>
        <taxon>Bacillales</taxon>
        <taxon>Bacillaceae</taxon>
        <taxon>Lottiidibacillus</taxon>
    </lineage>
</organism>
<feature type="transmembrane region" description="Helical" evidence="6">
    <location>
        <begin position="59"/>
        <end position="80"/>
    </location>
</feature>
<dbReference type="Proteomes" id="UP000217083">
    <property type="component" value="Unassembled WGS sequence"/>
</dbReference>
<evidence type="ECO:0000256" key="6">
    <source>
        <dbReference type="SAM" id="Phobius"/>
    </source>
</evidence>
<dbReference type="NCBIfam" id="TIGR02872">
    <property type="entry name" value="spore_ytvI"/>
    <property type="match status" value="1"/>
</dbReference>
<comment type="similarity">
    <text evidence="2">Belongs to the autoinducer-2 exporter (AI-2E) (TC 2.A.86) family.</text>
</comment>
<feature type="transmembrane region" description="Helical" evidence="6">
    <location>
        <begin position="269"/>
        <end position="290"/>
    </location>
</feature>
<name>A0A263BXK6_9BACI</name>
<evidence type="ECO:0000256" key="5">
    <source>
        <dbReference type="ARBA" id="ARBA00023136"/>
    </source>
</evidence>
<dbReference type="PANTHER" id="PTHR21716">
    <property type="entry name" value="TRANSMEMBRANE PROTEIN"/>
    <property type="match status" value="1"/>
</dbReference>
<sequence>MANFFTKQKILFLFLIITVVLIGYWILPVSLPIIIALVTAMMLEPAVKMFERYKIKRRMSILIVFTLFLCLIGLSGYLLVTKIVTEGINVVKNSPKYIEDINNLWLKFEEKMNNASQDLPKELVAEINKNVNNYFAGIQEKLENVNWITEVTEIGALLPNYLVSFLVYLIALFLFLIELPKIKERFYAHLTKKTADKVSFMSTRLSSVMFGFLKAQFFVSIIIFIVALIGLLFITPKYALIMSLIIWIVDLIPIIGSIAILGPWSLYHYIAGDVVLGTKLLILGAILLVIRRTIEPKVMGQHIGLSPLATLIAMYIGLKLFGMIGFFIGPFIVIFFNSAREAGLIKFKFKL</sequence>
<protein>
    <submittedName>
        <fullName evidence="7">Sporulation integral membrane protein YtvI</fullName>
    </submittedName>
</protein>
<dbReference type="AlphaFoldDB" id="A0A263BXK6"/>
<accession>A0A263BXK6</accession>
<dbReference type="InterPro" id="IPR014227">
    <property type="entry name" value="YtvI-like"/>
</dbReference>
<dbReference type="InterPro" id="IPR002549">
    <property type="entry name" value="AI-2E-like"/>
</dbReference>
<dbReference type="Pfam" id="PF01594">
    <property type="entry name" value="AI-2E_transport"/>
    <property type="match status" value="1"/>
</dbReference>
<dbReference type="GO" id="GO:0016020">
    <property type="term" value="C:membrane"/>
    <property type="evidence" value="ECO:0007669"/>
    <property type="project" value="UniProtKB-SubCell"/>
</dbReference>
<keyword evidence="8" id="KW-1185">Reference proteome</keyword>
<feature type="transmembrane region" description="Helical" evidence="6">
    <location>
        <begin position="211"/>
        <end position="234"/>
    </location>
</feature>
<reference evidence="8" key="1">
    <citation type="submission" date="2017-08" db="EMBL/GenBank/DDBJ databases">
        <authorList>
            <person name="Huang Z."/>
        </authorList>
    </citation>
    <scope>NUCLEOTIDE SEQUENCE [LARGE SCALE GENOMIC DNA]</scope>
    <source>
        <strain evidence="8">SA5d-4</strain>
    </source>
</reference>
<dbReference type="PANTHER" id="PTHR21716:SF68">
    <property type="entry name" value="TRANSPORT PROTEIN YTVI-RELATED"/>
    <property type="match status" value="1"/>
</dbReference>